<proteinExistence type="predicted"/>
<gene>
    <name evidence="2" type="ORF">AKJ65_04120</name>
</gene>
<reference evidence="2 3" key="1">
    <citation type="journal article" date="2016" name="Sci. Rep.">
        <title>Metabolic traits of an uncultured archaeal lineage -MSBL1- from brine pools of the Red Sea.</title>
        <authorList>
            <person name="Mwirichia R."/>
            <person name="Alam I."/>
            <person name="Rashid M."/>
            <person name="Vinu M."/>
            <person name="Ba-Alawi W."/>
            <person name="Anthony Kamau A."/>
            <person name="Kamanda Ngugi D."/>
            <person name="Goker M."/>
            <person name="Klenk H.P."/>
            <person name="Bajic V."/>
            <person name="Stingl U."/>
        </authorList>
    </citation>
    <scope>NUCLEOTIDE SEQUENCE [LARGE SCALE GENOMIC DNA]</scope>
    <source>
        <strain evidence="2">SCGC-AAA259E19</strain>
    </source>
</reference>
<accession>A0A133UKA1</accession>
<evidence type="ECO:0000256" key="1">
    <source>
        <dbReference type="SAM" id="MobiDB-lite"/>
    </source>
</evidence>
<feature type="region of interest" description="Disordered" evidence="1">
    <location>
        <begin position="64"/>
        <end position="96"/>
    </location>
</feature>
<name>A0A133UKA1_9EURY</name>
<dbReference type="Proteomes" id="UP000070284">
    <property type="component" value="Unassembled WGS sequence"/>
</dbReference>
<organism evidence="2 3">
    <name type="scientific">candidate division MSBL1 archaeon SCGC-AAA259E19</name>
    <dbReference type="NCBI Taxonomy" id="1698264"/>
    <lineage>
        <taxon>Archaea</taxon>
        <taxon>Methanobacteriati</taxon>
        <taxon>Methanobacteriota</taxon>
        <taxon>candidate division MSBL1</taxon>
    </lineage>
</organism>
<sequence length="96" mass="11078">MDEEGKISFSRHLPRRHSDRRSLVLCGTYQHTEGRKIPVIKTPAQDDVQWVIASGKRNQEAIREMKETGEEPRAEIQYLSKGEGSLRNPSFKRLSE</sequence>
<protein>
    <submittedName>
        <fullName evidence="2">Uncharacterized protein</fullName>
    </submittedName>
</protein>
<feature type="compositionally biased region" description="Basic and acidic residues" evidence="1">
    <location>
        <begin position="64"/>
        <end position="74"/>
    </location>
</feature>
<dbReference type="AlphaFoldDB" id="A0A133UKA1"/>
<keyword evidence="3" id="KW-1185">Reference proteome</keyword>
<evidence type="ECO:0000313" key="2">
    <source>
        <dbReference type="EMBL" id="KXA94546.1"/>
    </source>
</evidence>
<comment type="caution">
    <text evidence="2">The sequence shown here is derived from an EMBL/GenBank/DDBJ whole genome shotgun (WGS) entry which is preliminary data.</text>
</comment>
<evidence type="ECO:0000313" key="3">
    <source>
        <dbReference type="Proteomes" id="UP000070284"/>
    </source>
</evidence>
<dbReference type="EMBL" id="LHXO01000052">
    <property type="protein sequence ID" value="KXA94546.1"/>
    <property type="molecule type" value="Genomic_DNA"/>
</dbReference>